<evidence type="ECO:0008006" key="3">
    <source>
        <dbReference type="Google" id="ProtNLM"/>
    </source>
</evidence>
<protein>
    <recommendedName>
        <fullName evidence="3">F-box domain-containing protein</fullName>
    </recommendedName>
</protein>
<dbReference type="PANTHER" id="PTHR32133:SF408">
    <property type="entry name" value="OS07G0120400 PROTEIN"/>
    <property type="match status" value="1"/>
</dbReference>
<organism evidence="1 2">
    <name type="scientific">Eragrostis curvula</name>
    <name type="common">weeping love grass</name>
    <dbReference type="NCBI Taxonomy" id="38414"/>
    <lineage>
        <taxon>Eukaryota</taxon>
        <taxon>Viridiplantae</taxon>
        <taxon>Streptophyta</taxon>
        <taxon>Embryophyta</taxon>
        <taxon>Tracheophyta</taxon>
        <taxon>Spermatophyta</taxon>
        <taxon>Magnoliopsida</taxon>
        <taxon>Liliopsida</taxon>
        <taxon>Poales</taxon>
        <taxon>Poaceae</taxon>
        <taxon>PACMAD clade</taxon>
        <taxon>Chloridoideae</taxon>
        <taxon>Eragrostideae</taxon>
        <taxon>Eragrostidinae</taxon>
        <taxon>Eragrostis</taxon>
    </lineage>
</organism>
<gene>
    <name evidence="1" type="ORF">EJB05_14283</name>
</gene>
<feature type="non-terminal residue" evidence="1">
    <location>
        <position position="1"/>
    </location>
</feature>
<dbReference type="EMBL" id="RWGY01000007">
    <property type="protein sequence ID" value="TVU40805.1"/>
    <property type="molecule type" value="Genomic_DNA"/>
</dbReference>
<evidence type="ECO:0000313" key="1">
    <source>
        <dbReference type="EMBL" id="TVU40805.1"/>
    </source>
</evidence>
<accession>A0A5J9VYU2</accession>
<dbReference type="Proteomes" id="UP000324897">
    <property type="component" value="Chromosome 4"/>
</dbReference>
<proteinExistence type="predicted"/>
<comment type="caution">
    <text evidence="1">The sequence shown here is derived from an EMBL/GenBank/DDBJ whole genome shotgun (WGS) entry which is preliminary data.</text>
</comment>
<reference evidence="1 2" key="1">
    <citation type="journal article" date="2019" name="Sci. Rep.">
        <title>A high-quality genome of Eragrostis curvula grass provides insights into Poaceae evolution and supports new strategies to enhance forage quality.</title>
        <authorList>
            <person name="Carballo J."/>
            <person name="Santos B.A.C.M."/>
            <person name="Zappacosta D."/>
            <person name="Garbus I."/>
            <person name="Selva J.P."/>
            <person name="Gallo C.A."/>
            <person name="Diaz A."/>
            <person name="Albertini E."/>
            <person name="Caccamo M."/>
            <person name="Echenique V."/>
        </authorList>
    </citation>
    <scope>NUCLEOTIDE SEQUENCE [LARGE SCALE GENOMIC DNA]</scope>
    <source>
        <strain evidence="2">cv. Victoria</strain>
        <tissue evidence="1">Leaf</tissue>
    </source>
</reference>
<name>A0A5J9VYU2_9POAL</name>
<evidence type="ECO:0000313" key="2">
    <source>
        <dbReference type="Proteomes" id="UP000324897"/>
    </source>
</evidence>
<dbReference type="Gramene" id="TVU40805">
    <property type="protein sequence ID" value="TVU40805"/>
    <property type="gene ID" value="EJB05_14283"/>
</dbReference>
<dbReference type="AlphaFoldDB" id="A0A5J9VYU2"/>
<sequence length="181" mass="20235">MAAPPDLVDDAIAKILLRLPPDDPTCLARAAQALASRPLRSRLPSPVPRVPPNSRPARLLPQLLPQQIPRFVPTTAANPFPHQKHDGIAWWVMDCRHGRVLVQQYNIYRTAFSYFVWDPITGDQEVLNIPKMSYVDYTFAMLCAVAGCDHGGCHGGPFLVIFLCSDYRNVHVCVYSSETRV</sequence>
<keyword evidence="2" id="KW-1185">Reference proteome</keyword>
<dbReference type="PANTHER" id="PTHR32133">
    <property type="entry name" value="OS07G0120400 PROTEIN"/>
    <property type="match status" value="1"/>
</dbReference>